<protein>
    <submittedName>
        <fullName evidence="2">VMO1 protein</fullName>
    </submittedName>
</protein>
<sequence length="53" mass="5366">MAVTNGGHWGHWGDPELCPQGSFASGAQLKVGTEGTEGHGTGTEGQGRGDRGE</sequence>
<feature type="region of interest" description="Disordered" evidence="1">
    <location>
        <begin position="1"/>
        <end position="53"/>
    </location>
</feature>
<accession>A0A7K5RC83</accession>
<dbReference type="EMBL" id="VYZK01002887">
    <property type="protein sequence ID" value="NWT77347.1"/>
    <property type="molecule type" value="Genomic_DNA"/>
</dbReference>
<dbReference type="AlphaFoldDB" id="A0A7K5RC83"/>
<keyword evidence="3" id="KW-1185">Reference proteome</keyword>
<dbReference type="InterPro" id="IPR036706">
    <property type="entry name" value="VOMI_sf"/>
</dbReference>
<comment type="caution">
    <text evidence="2">The sequence shown here is derived from an EMBL/GenBank/DDBJ whole genome shotgun (WGS) entry which is preliminary data.</text>
</comment>
<dbReference type="Gene3D" id="2.100.10.20">
    <property type="entry name" value="Vitelline membrane outer layer protein I (VOMI)"/>
    <property type="match status" value="1"/>
</dbReference>
<name>A0A7K5RC83_9PASE</name>
<feature type="non-terminal residue" evidence="2">
    <location>
        <position position="1"/>
    </location>
</feature>
<organism evidence="2 3">
    <name type="scientific">Prunella himalayana</name>
    <dbReference type="NCBI Taxonomy" id="670356"/>
    <lineage>
        <taxon>Eukaryota</taxon>
        <taxon>Metazoa</taxon>
        <taxon>Chordata</taxon>
        <taxon>Craniata</taxon>
        <taxon>Vertebrata</taxon>
        <taxon>Euteleostomi</taxon>
        <taxon>Archelosauria</taxon>
        <taxon>Archosauria</taxon>
        <taxon>Dinosauria</taxon>
        <taxon>Saurischia</taxon>
        <taxon>Theropoda</taxon>
        <taxon>Coelurosauria</taxon>
        <taxon>Aves</taxon>
        <taxon>Neognathae</taxon>
        <taxon>Neoaves</taxon>
        <taxon>Telluraves</taxon>
        <taxon>Australaves</taxon>
        <taxon>Passeriformes</taxon>
        <taxon>Passeroidea</taxon>
        <taxon>Prunellidae</taxon>
        <taxon>Prunella</taxon>
    </lineage>
</organism>
<dbReference type="SUPFAM" id="SSF51092">
    <property type="entry name" value="Vitelline membrane outer protein-I (VMO-I)"/>
    <property type="match status" value="1"/>
</dbReference>
<dbReference type="Pfam" id="PF03762">
    <property type="entry name" value="VOMI"/>
    <property type="match status" value="1"/>
</dbReference>
<gene>
    <name evidence="2" type="primary">Vmo1_1</name>
    <name evidence="2" type="ORF">PRUHIM_R15812</name>
</gene>
<dbReference type="InterPro" id="IPR005515">
    <property type="entry name" value="VOMI"/>
</dbReference>
<dbReference type="OrthoDB" id="6344411at2759"/>
<evidence type="ECO:0000313" key="3">
    <source>
        <dbReference type="Proteomes" id="UP000566454"/>
    </source>
</evidence>
<evidence type="ECO:0000313" key="2">
    <source>
        <dbReference type="EMBL" id="NWT77347.1"/>
    </source>
</evidence>
<dbReference type="Proteomes" id="UP000566454">
    <property type="component" value="Unassembled WGS sequence"/>
</dbReference>
<evidence type="ECO:0000256" key="1">
    <source>
        <dbReference type="SAM" id="MobiDB-lite"/>
    </source>
</evidence>
<proteinExistence type="predicted"/>
<reference evidence="2 3" key="1">
    <citation type="submission" date="2019-09" db="EMBL/GenBank/DDBJ databases">
        <title>Bird 10,000 Genomes (B10K) Project - Family phase.</title>
        <authorList>
            <person name="Zhang G."/>
        </authorList>
    </citation>
    <scope>NUCLEOTIDE SEQUENCE [LARGE SCALE GENOMIC DNA]</scope>
    <source>
        <strain evidence="2">B10K-DU-013-18</strain>
        <tissue evidence="2">Muscle</tissue>
    </source>
</reference>
<feature type="non-terminal residue" evidence="2">
    <location>
        <position position="53"/>
    </location>
</feature>